<feature type="compositionally biased region" description="Low complexity" evidence="3">
    <location>
        <begin position="121"/>
        <end position="135"/>
    </location>
</feature>
<gene>
    <name evidence="5" type="ORF">AB1Y20_014088</name>
</gene>
<keyword evidence="6" id="KW-1185">Reference proteome</keyword>
<dbReference type="Pfam" id="PF00397">
    <property type="entry name" value="WW"/>
    <property type="match status" value="1"/>
</dbReference>
<feature type="compositionally biased region" description="Pro residues" evidence="3">
    <location>
        <begin position="167"/>
        <end position="198"/>
    </location>
</feature>
<proteinExistence type="predicted"/>
<feature type="compositionally biased region" description="Low complexity" evidence="3">
    <location>
        <begin position="148"/>
        <end position="162"/>
    </location>
</feature>
<organism evidence="5 6">
    <name type="scientific">Prymnesium parvum</name>
    <name type="common">Toxic golden alga</name>
    <dbReference type="NCBI Taxonomy" id="97485"/>
    <lineage>
        <taxon>Eukaryota</taxon>
        <taxon>Haptista</taxon>
        <taxon>Haptophyta</taxon>
        <taxon>Prymnesiophyceae</taxon>
        <taxon>Prymnesiales</taxon>
        <taxon>Prymnesiaceae</taxon>
        <taxon>Prymnesium</taxon>
    </lineage>
</organism>
<dbReference type="InterPro" id="IPR036612">
    <property type="entry name" value="KH_dom_type_1_sf"/>
</dbReference>
<dbReference type="Gene3D" id="2.20.70.10">
    <property type="match status" value="1"/>
</dbReference>
<dbReference type="InterPro" id="IPR036020">
    <property type="entry name" value="WW_dom_sf"/>
</dbReference>
<evidence type="ECO:0000259" key="4">
    <source>
        <dbReference type="PROSITE" id="PS50020"/>
    </source>
</evidence>
<evidence type="ECO:0000256" key="3">
    <source>
        <dbReference type="SAM" id="MobiDB-lite"/>
    </source>
</evidence>
<feature type="compositionally biased region" description="Polar residues" evidence="3">
    <location>
        <begin position="231"/>
        <end position="242"/>
    </location>
</feature>
<accession>A0AB34IHF2</accession>
<evidence type="ECO:0000256" key="1">
    <source>
        <dbReference type="ARBA" id="ARBA00022737"/>
    </source>
</evidence>
<evidence type="ECO:0000256" key="2">
    <source>
        <dbReference type="PROSITE-ProRule" id="PRU00117"/>
    </source>
</evidence>
<dbReference type="SUPFAM" id="SSF54791">
    <property type="entry name" value="Eukaryotic type KH-domain (KH-domain type I)"/>
    <property type="match status" value="1"/>
</dbReference>
<dbReference type="PANTHER" id="PTHR10288">
    <property type="entry name" value="KH DOMAIN CONTAINING RNA BINDING PROTEIN"/>
    <property type="match status" value="1"/>
</dbReference>
<dbReference type="InterPro" id="IPR001202">
    <property type="entry name" value="WW_dom"/>
</dbReference>
<dbReference type="SUPFAM" id="SSF51045">
    <property type="entry name" value="WW domain"/>
    <property type="match status" value="1"/>
</dbReference>
<feature type="region of interest" description="Disordered" evidence="3">
    <location>
        <begin position="101"/>
        <end position="248"/>
    </location>
</feature>
<dbReference type="Proteomes" id="UP001515480">
    <property type="component" value="Unassembled WGS sequence"/>
</dbReference>
<dbReference type="Gene3D" id="3.30.1370.10">
    <property type="entry name" value="K Homology domain, type 1"/>
    <property type="match status" value="1"/>
</dbReference>
<dbReference type="CDD" id="cd00105">
    <property type="entry name" value="KH-I"/>
    <property type="match status" value="1"/>
</dbReference>
<evidence type="ECO:0000313" key="5">
    <source>
        <dbReference type="EMBL" id="KAL1498781.1"/>
    </source>
</evidence>
<sequence length="248" mass="26107">MRAWVRRAPYHGSLARHLSEQSHPTAREGMSATVDCAKSLVGRVIGRGGETINDLQNKSGTRIQIDQQVPEGQPCKITITGPPPNVQSAVAMVNEVMKNGPPRGGIRPPTVAPAGPGGYAPPGYGAPPQFGYPPQGYGGYPPPGQFGGYTPQGYGNYPSPAQGYGGYPPPYGAPTYPPAGFVPPPGPQGYGGPPPQQQQPPQGFMHSPPGQLPPGGASPWQEHKTHDGNSYWYNPQTDTSQWEKPAGV</sequence>
<evidence type="ECO:0000313" key="6">
    <source>
        <dbReference type="Proteomes" id="UP001515480"/>
    </source>
</evidence>
<keyword evidence="1" id="KW-0677">Repeat</keyword>
<dbReference type="EMBL" id="JBGBPQ010000027">
    <property type="protein sequence ID" value="KAL1498781.1"/>
    <property type="molecule type" value="Genomic_DNA"/>
</dbReference>
<dbReference type="InterPro" id="IPR004088">
    <property type="entry name" value="KH_dom_type_1"/>
</dbReference>
<dbReference type="SMART" id="SM00456">
    <property type="entry name" value="WW"/>
    <property type="match status" value="1"/>
</dbReference>
<keyword evidence="2" id="KW-0694">RNA-binding</keyword>
<dbReference type="Pfam" id="PF00013">
    <property type="entry name" value="KH_1"/>
    <property type="match status" value="1"/>
</dbReference>
<feature type="domain" description="WW" evidence="4">
    <location>
        <begin position="214"/>
        <end position="247"/>
    </location>
</feature>
<dbReference type="SMART" id="SM00322">
    <property type="entry name" value="KH"/>
    <property type="match status" value="1"/>
</dbReference>
<comment type="caution">
    <text evidence="5">The sequence shown here is derived from an EMBL/GenBank/DDBJ whole genome shotgun (WGS) entry which is preliminary data.</text>
</comment>
<dbReference type="AlphaFoldDB" id="A0AB34IHF2"/>
<dbReference type="InterPro" id="IPR004087">
    <property type="entry name" value="KH_dom"/>
</dbReference>
<reference evidence="5 6" key="1">
    <citation type="journal article" date="2024" name="Science">
        <title>Giant polyketide synthase enzymes in the biosynthesis of giant marine polyether toxins.</title>
        <authorList>
            <person name="Fallon T.R."/>
            <person name="Shende V.V."/>
            <person name="Wierzbicki I.H."/>
            <person name="Pendleton A.L."/>
            <person name="Watervoot N.F."/>
            <person name="Auber R.P."/>
            <person name="Gonzalez D.J."/>
            <person name="Wisecaver J.H."/>
            <person name="Moore B.S."/>
        </authorList>
    </citation>
    <scope>NUCLEOTIDE SEQUENCE [LARGE SCALE GENOMIC DNA]</scope>
    <source>
        <strain evidence="5 6">12B1</strain>
    </source>
</reference>
<dbReference type="PROSITE" id="PS50020">
    <property type="entry name" value="WW_DOMAIN_2"/>
    <property type="match status" value="1"/>
</dbReference>
<dbReference type="GO" id="GO:0003723">
    <property type="term" value="F:RNA binding"/>
    <property type="evidence" value="ECO:0007669"/>
    <property type="project" value="UniProtKB-UniRule"/>
</dbReference>
<dbReference type="CDD" id="cd00201">
    <property type="entry name" value="WW"/>
    <property type="match status" value="1"/>
</dbReference>
<name>A0AB34IHF2_PRYPA</name>
<dbReference type="PROSITE" id="PS50084">
    <property type="entry name" value="KH_TYPE_1"/>
    <property type="match status" value="1"/>
</dbReference>
<dbReference type="PROSITE" id="PS01159">
    <property type="entry name" value="WW_DOMAIN_1"/>
    <property type="match status" value="1"/>
</dbReference>
<protein>
    <recommendedName>
        <fullName evidence="4">WW domain-containing protein</fullName>
    </recommendedName>
</protein>